<evidence type="ECO:0000259" key="2">
    <source>
        <dbReference type="Pfam" id="PF10006"/>
    </source>
</evidence>
<gene>
    <name evidence="3" type="ORF">G7068_04240</name>
</gene>
<sequence>MSVQPVEIGANPAGAQGGCGSGHVCTCQENDADRIVLDAREIPHAIRHATILGALGSIRPGFSMDLIAPHDPLPLLAQVDREFDDGFEQAYVERAPEKCIVRFTRK</sequence>
<dbReference type="KEGG" id="lvi:G7068_04240"/>
<evidence type="ECO:0000313" key="3">
    <source>
        <dbReference type="EMBL" id="QIK62505.1"/>
    </source>
</evidence>
<reference evidence="3 4" key="1">
    <citation type="submission" date="2020-03" db="EMBL/GenBank/DDBJ databases">
        <title>Leucobacter sp. nov., isolated from beetles.</title>
        <authorList>
            <person name="Hyun D.-W."/>
            <person name="Bae J.-W."/>
        </authorList>
    </citation>
    <scope>NUCLEOTIDE SEQUENCE [LARGE SCALE GENOMIC DNA]</scope>
    <source>
        <strain evidence="3 4">HDW9C</strain>
    </source>
</reference>
<keyword evidence="4" id="KW-1185">Reference proteome</keyword>
<feature type="region of interest" description="Disordered" evidence="1">
    <location>
        <begin position="1"/>
        <end position="21"/>
    </location>
</feature>
<proteinExistence type="predicted"/>
<name>A0A6G7XD70_9MICO</name>
<dbReference type="EMBL" id="CP049863">
    <property type="protein sequence ID" value="QIK62505.1"/>
    <property type="molecule type" value="Genomic_DNA"/>
</dbReference>
<organism evidence="3 4">
    <name type="scientific">Leucobacter viscericola</name>
    <dbReference type="NCBI Taxonomy" id="2714935"/>
    <lineage>
        <taxon>Bacteria</taxon>
        <taxon>Bacillati</taxon>
        <taxon>Actinomycetota</taxon>
        <taxon>Actinomycetes</taxon>
        <taxon>Micrococcales</taxon>
        <taxon>Microbacteriaceae</taxon>
        <taxon>Leucobacter</taxon>
    </lineage>
</organism>
<dbReference type="Pfam" id="PF10006">
    <property type="entry name" value="DUF2249"/>
    <property type="match status" value="1"/>
</dbReference>
<dbReference type="Proteomes" id="UP000502677">
    <property type="component" value="Chromosome"/>
</dbReference>
<evidence type="ECO:0000313" key="4">
    <source>
        <dbReference type="Proteomes" id="UP000502677"/>
    </source>
</evidence>
<dbReference type="RefSeq" id="WP_166289368.1">
    <property type="nucleotide sequence ID" value="NZ_CP049863.1"/>
</dbReference>
<accession>A0A6G7XD70</accession>
<dbReference type="InterPro" id="IPR018720">
    <property type="entry name" value="DUF2249"/>
</dbReference>
<dbReference type="AlphaFoldDB" id="A0A6G7XD70"/>
<protein>
    <submittedName>
        <fullName evidence="3">DUF2249 domain-containing protein</fullName>
    </submittedName>
</protein>
<evidence type="ECO:0000256" key="1">
    <source>
        <dbReference type="SAM" id="MobiDB-lite"/>
    </source>
</evidence>
<feature type="domain" description="DUF2249" evidence="2">
    <location>
        <begin position="36"/>
        <end position="105"/>
    </location>
</feature>